<reference evidence="1 2" key="1">
    <citation type="submission" date="2024-01" db="EMBL/GenBank/DDBJ databases">
        <title>Genome assemblies of Stephania.</title>
        <authorList>
            <person name="Yang L."/>
        </authorList>
    </citation>
    <scope>NUCLEOTIDE SEQUENCE [LARGE SCALE GENOMIC DNA]</scope>
    <source>
        <strain evidence="1">YNDBR</strain>
        <tissue evidence="1">Leaf</tissue>
    </source>
</reference>
<evidence type="ECO:0000313" key="2">
    <source>
        <dbReference type="Proteomes" id="UP001420932"/>
    </source>
</evidence>
<comment type="caution">
    <text evidence="1">The sequence shown here is derived from an EMBL/GenBank/DDBJ whole genome shotgun (WGS) entry which is preliminary data.</text>
</comment>
<proteinExistence type="predicted"/>
<organism evidence="1 2">
    <name type="scientific">Stephania yunnanensis</name>
    <dbReference type="NCBI Taxonomy" id="152371"/>
    <lineage>
        <taxon>Eukaryota</taxon>
        <taxon>Viridiplantae</taxon>
        <taxon>Streptophyta</taxon>
        <taxon>Embryophyta</taxon>
        <taxon>Tracheophyta</taxon>
        <taxon>Spermatophyta</taxon>
        <taxon>Magnoliopsida</taxon>
        <taxon>Ranunculales</taxon>
        <taxon>Menispermaceae</taxon>
        <taxon>Menispermoideae</taxon>
        <taxon>Cissampelideae</taxon>
        <taxon>Stephania</taxon>
    </lineage>
</organism>
<evidence type="ECO:0000313" key="1">
    <source>
        <dbReference type="EMBL" id="KAK9160948.1"/>
    </source>
</evidence>
<dbReference type="AlphaFoldDB" id="A0AAP0KY87"/>
<dbReference type="EMBL" id="JBBNAF010000003">
    <property type="protein sequence ID" value="KAK9160948.1"/>
    <property type="molecule type" value="Genomic_DNA"/>
</dbReference>
<keyword evidence="2" id="KW-1185">Reference proteome</keyword>
<accession>A0AAP0KY87</accession>
<name>A0AAP0KY87_9MAGN</name>
<sequence>MDRESKVFLSMETEEEVEVELNDTLMTLLNYIEDTQEQQQQEANNMATNQEEDERPWYLRDFF</sequence>
<gene>
    <name evidence="1" type="ORF">Syun_007289</name>
</gene>
<dbReference type="Proteomes" id="UP001420932">
    <property type="component" value="Unassembled WGS sequence"/>
</dbReference>
<protein>
    <submittedName>
        <fullName evidence="1">Uncharacterized protein</fullName>
    </submittedName>
</protein>